<accession>A0A2N9P7Z7</accession>
<feature type="domain" description="Secretion system C-terminal sorting" evidence="2">
    <location>
        <begin position="74"/>
        <end position="143"/>
    </location>
</feature>
<proteinExistence type="predicted"/>
<evidence type="ECO:0000313" key="3">
    <source>
        <dbReference type="EMBL" id="SPE76468.1"/>
    </source>
</evidence>
<dbReference type="AlphaFoldDB" id="A0A2N9P7Z7"/>
<organism evidence="3 4">
    <name type="scientific">Flavobacterium columnare</name>
    <dbReference type="NCBI Taxonomy" id="996"/>
    <lineage>
        <taxon>Bacteria</taxon>
        <taxon>Pseudomonadati</taxon>
        <taxon>Bacteroidota</taxon>
        <taxon>Flavobacteriia</taxon>
        <taxon>Flavobacteriales</taxon>
        <taxon>Flavobacteriaceae</taxon>
        <taxon>Flavobacterium</taxon>
    </lineage>
</organism>
<dbReference type="InterPro" id="IPR026444">
    <property type="entry name" value="Secre_tail"/>
</dbReference>
<gene>
    <name evidence="3" type="ORF">FLACOL_00449</name>
</gene>
<dbReference type="EMBL" id="OLKH01000059">
    <property type="protein sequence ID" value="SPE76468.1"/>
    <property type="molecule type" value="Genomic_DNA"/>
</dbReference>
<dbReference type="RefSeq" id="WP_105195439.1">
    <property type="nucleotide sequence ID" value="NZ_OLKH01000059.1"/>
</dbReference>
<name>A0A2N9P7Z7_9FLAO</name>
<reference evidence="3 4" key="1">
    <citation type="submission" date="2018-02" db="EMBL/GenBank/DDBJ databases">
        <authorList>
            <person name="Cohen D.B."/>
            <person name="Kent A.D."/>
        </authorList>
    </citation>
    <scope>NUCLEOTIDE SEQUENCE [LARGE SCALE GENOMIC DNA]</scope>
    <source>
        <strain evidence="3">CIP109753</strain>
    </source>
</reference>
<protein>
    <recommendedName>
        <fullName evidence="2">Secretion system C-terminal sorting domain-containing protein</fullName>
    </recommendedName>
</protein>
<evidence type="ECO:0000256" key="1">
    <source>
        <dbReference type="ARBA" id="ARBA00022729"/>
    </source>
</evidence>
<dbReference type="Proteomes" id="UP000238180">
    <property type="component" value="Unassembled WGS sequence"/>
</dbReference>
<evidence type="ECO:0000313" key="4">
    <source>
        <dbReference type="Proteomes" id="UP000238180"/>
    </source>
</evidence>
<sequence length="150" mass="17139">MRGFFGIVLLLFVVNGYGQQVTKLLFEYDAAGNQIKRYICVNCVTSAREAVKPVEQVKATDLQEVPEIEQLTYYPNPVHEQLYFKWQNAGESVIVSMRVVSISGQILREFWSLNQKNDLLIDFSTMPSGMYVIMVRYSNGSEKSVKVVKE</sequence>
<keyword evidence="1" id="KW-0732">Signal</keyword>
<evidence type="ECO:0000259" key="2">
    <source>
        <dbReference type="Pfam" id="PF18962"/>
    </source>
</evidence>
<dbReference type="NCBIfam" id="TIGR04183">
    <property type="entry name" value="Por_Secre_tail"/>
    <property type="match status" value="1"/>
</dbReference>
<dbReference type="Pfam" id="PF18962">
    <property type="entry name" value="Por_Secre_tail"/>
    <property type="match status" value="1"/>
</dbReference>